<keyword evidence="17" id="KW-1185">Reference proteome</keyword>
<dbReference type="SUPFAM" id="SSF56935">
    <property type="entry name" value="Porins"/>
    <property type="match status" value="1"/>
</dbReference>
<dbReference type="Pfam" id="PF00593">
    <property type="entry name" value="TonB_dep_Rec_b-barrel"/>
    <property type="match status" value="1"/>
</dbReference>
<dbReference type="PROSITE" id="PS51257">
    <property type="entry name" value="PROKAR_LIPOPROTEIN"/>
    <property type="match status" value="1"/>
</dbReference>
<dbReference type="PANTHER" id="PTHR32552:SF81">
    <property type="entry name" value="TONB-DEPENDENT OUTER MEMBRANE RECEPTOR"/>
    <property type="match status" value="1"/>
</dbReference>
<dbReference type="PROSITE" id="PS52016">
    <property type="entry name" value="TONB_DEPENDENT_REC_3"/>
    <property type="match status" value="1"/>
</dbReference>
<dbReference type="InterPro" id="IPR012910">
    <property type="entry name" value="Plug_dom"/>
</dbReference>
<evidence type="ECO:0000259" key="14">
    <source>
        <dbReference type="Pfam" id="PF00593"/>
    </source>
</evidence>
<evidence type="ECO:0000256" key="6">
    <source>
        <dbReference type="ARBA" id="ARBA00023004"/>
    </source>
</evidence>
<evidence type="ECO:0000256" key="7">
    <source>
        <dbReference type="ARBA" id="ARBA00023065"/>
    </source>
</evidence>
<dbReference type="RefSeq" id="WP_273638689.1">
    <property type="nucleotide sequence ID" value="NZ_JAQQXP010000001.1"/>
</dbReference>
<dbReference type="Pfam" id="PF07715">
    <property type="entry name" value="Plug"/>
    <property type="match status" value="1"/>
</dbReference>
<evidence type="ECO:0000313" key="16">
    <source>
        <dbReference type="EMBL" id="MDC8830024.1"/>
    </source>
</evidence>
<keyword evidence="9 11" id="KW-0472">Membrane</keyword>
<evidence type="ECO:0000256" key="9">
    <source>
        <dbReference type="ARBA" id="ARBA00023136"/>
    </source>
</evidence>
<evidence type="ECO:0000256" key="12">
    <source>
        <dbReference type="RuleBase" id="RU003357"/>
    </source>
</evidence>
<comment type="similarity">
    <text evidence="11 12">Belongs to the TonB-dependent receptor family.</text>
</comment>
<evidence type="ECO:0000256" key="1">
    <source>
        <dbReference type="ARBA" id="ARBA00004571"/>
    </source>
</evidence>
<feature type="domain" description="TonB-dependent receptor plug" evidence="15">
    <location>
        <begin position="58"/>
        <end position="165"/>
    </location>
</feature>
<dbReference type="Proteomes" id="UP001218788">
    <property type="component" value="Unassembled WGS sequence"/>
</dbReference>
<keyword evidence="16" id="KW-0418">Kinase</keyword>
<keyword evidence="8 12" id="KW-0798">TonB box</keyword>
<organism evidence="16 17">
    <name type="scientific">Alteromonas gilva</name>
    <dbReference type="NCBI Taxonomy" id="2987522"/>
    <lineage>
        <taxon>Bacteria</taxon>
        <taxon>Pseudomonadati</taxon>
        <taxon>Pseudomonadota</taxon>
        <taxon>Gammaproteobacteria</taxon>
        <taxon>Alteromonadales</taxon>
        <taxon>Alteromonadaceae</taxon>
        <taxon>Alteromonas/Salinimonas group</taxon>
        <taxon>Alteromonas</taxon>
    </lineage>
</organism>
<evidence type="ECO:0000256" key="5">
    <source>
        <dbReference type="ARBA" id="ARBA00022692"/>
    </source>
</evidence>
<keyword evidence="7" id="KW-0406">Ion transport</keyword>
<dbReference type="InterPro" id="IPR039426">
    <property type="entry name" value="TonB-dep_rcpt-like"/>
</dbReference>
<dbReference type="Gene3D" id="2.40.170.20">
    <property type="entry name" value="TonB-dependent receptor, beta-barrel domain"/>
    <property type="match status" value="2"/>
</dbReference>
<proteinExistence type="inferred from homology"/>
<evidence type="ECO:0000313" key="17">
    <source>
        <dbReference type="Proteomes" id="UP001218788"/>
    </source>
</evidence>
<keyword evidence="6" id="KW-0408">Iron</keyword>
<comment type="subcellular location">
    <subcellularLocation>
        <location evidence="1 11">Cell outer membrane</location>
        <topology evidence="1 11">Multi-pass membrane protein</topology>
    </subcellularLocation>
</comment>
<evidence type="ECO:0000259" key="15">
    <source>
        <dbReference type="Pfam" id="PF07715"/>
    </source>
</evidence>
<feature type="domain" description="TonB-dependent receptor-like beta-barrel" evidence="14">
    <location>
        <begin position="292"/>
        <end position="739"/>
    </location>
</feature>
<keyword evidence="16" id="KW-0808">Transferase</keyword>
<dbReference type="InterPro" id="IPR036942">
    <property type="entry name" value="Beta-barrel_TonB_sf"/>
</dbReference>
<comment type="caution">
    <text evidence="16">The sequence shown here is derived from an EMBL/GenBank/DDBJ whole genome shotgun (WGS) entry which is preliminary data.</text>
</comment>
<keyword evidence="4" id="KW-0410">Iron transport</keyword>
<evidence type="ECO:0000256" key="10">
    <source>
        <dbReference type="ARBA" id="ARBA00023237"/>
    </source>
</evidence>
<feature type="chain" id="PRO_5045879604" evidence="13">
    <location>
        <begin position="26"/>
        <end position="789"/>
    </location>
</feature>
<dbReference type="PANTHER" id="PTHR32552">
    <property type="entry name" value="FERRICHROME IRON RECEPTOR-RELATED"/>
    <property type="match status" value="1"/>
</dbReference>
<accession>A0ABT5KZ28</accession>
<feature type="signal peptide" evidence="13">
    <location>
        <begin position="1"/>
        <end position="25"/>
    </location>
</feature>
<keyword evidence="10 11" id="KW-0998">Cell outer membrane</keyword>
<name>A0ABT5KZ28_9ALTE</name>
<evidence type="ECO:0000256" key="13">
    <source>
        <dbReference type="SAM" id="SignalP"/>
    </source>
</evidence>
<evidence type="ECO:0000256" key="11">
    <source>
        <dbReference type="PROSITE-ProRule" id="PRU01360"/>
    </source>
</evidence>
<dbReference type="InterPro" id="IPR000531">
    <property type="entry name" value="Beta-barrel_TonB"/>
</dbReference>
<keyword evidence="2 11" id="KW-0813">Transport</keyword>
<keyword evidence="5 11" id="KW-0812">Transmembrane</keyword>
<keyword evidence="3 11" id="KW-1134">Transmembrane beta strand</keyword>
<gene>
    <name evidence="16" type="ORF">OIK42_04510</name>
</gene>
<evidence type="ECO:0000256" key="4">
    <source>
        <dbReference type="ARBA" id="ARBA00022496"/>
    </source>
</evidence>
<keyword evidence="16" id="KW-0675">Receptor</keyword>
<evidence type="ECO:0000256" key="2">
    <source>
        <dbReference type="ARBA" id="ARBA00022448"/>
    </source>
</evidence>
<dbReference type="GO" id="GO:0016301">
    <property type="term" value="F:kinase activity"/>
    <property type="evidence" value="ECO:0007669"/>
    <property type="project" value="UniProtKB-KW"/>
</dbReference>
<evidence type="ECO:0000256" key="8">
    <source>
        <dbReference type="ARBA" id="ARBA00023077"/>
    </source>
</evidence>
<reference evidence="16 17" key="1">
    <citation type="submission" date="2022-10" db="EMBL/GenBank/DDBJ databases">
        <title>Alteromonas sp. chi3 Genome sequencing.</title>
        <authorList>
            <person name="Park S."/>
        </authorList>
    </citation>
    <scope>NUCLEOTIDE SEQUENCE [LARGE SCALE GENOMIC DNA]</scope>
    <source>
        <strain evidence="17">chi3</strain>
    </source>
</reference>
<protein>
    <submittedName>
        <fullName evidence="16">TonB-dependent receptor</fullName>
    </submittedName>
</protein>
<sequence>MNFSRTLLASAILSACTSAFSPAWAQTQTTPDNATEQNNNNDYIEEITVTAQMREQSLMEVPVTMDVISGDYLKRTNTMQLDQLARVLPNVQIQEQAVSLPSFSIRGVTDDVSSVSATPRISVYQDGFDISKKTVASVALYDINRVEVLKGPQPTLFGVAAANGAMSIHSALPEDANTARVQLGYNSEDGQEAEFMVNRQVNDNNAFRIAGLYREMDGIVENQACTDKAYYGKADTYDHNGNAVSCSSEDLQGTSVQAIRATWRSQLDKLELIGRASMEYNDQPGIAFKSGSIAPNGGDTSPYTAAEFSMGDELGIERTLQSYDLTATYNLSDFYTLRADAYYKDVEVSEGFDADGSALRIQDAYFDNDAKLKGGSVRFVYDDLDRFAGFIGASVSQDDSIMPYTAMVDPWVRGTFDAVKASLEQGSSIPLNQNIATDATLEEIEALRAMLVAALFNADGSPISNPDFPPILLQGPYIFEASLDIVSYVAEASYYITPELNVTAGLRYIDESRSSTNTYTTAAGAFTFSGEGDFSDTLPRVAVSYDVSNNWNLYANYAKGRRSPVVNVNSDSSVTITKAETVDSFDVGLKYQSRDFTVSSALFTYQYSDYQQSYTDIETLQSFTVTVGDSTMSGFEATATYHPDDSFRVMASLGLLDAEFADETADGSEFQYGGNKFRLAPDVSTALNIYKRFDIDNWELSLNWTTTYQSEVFFESSNYPGSSQEAYSLTDVAIKLQAQNSPYAYEVYANNLFDEEYLIDAGNTGGGIGIPTNVRGMPQILGVRFYANF</sequence>
<evidence type="ECO:0000256" key="3">
    <source>
        <dbReference type="ARBA" id="ARBA00022452"/>
    </source>
</evidence>
<keyword evidence="13" id="KW-0732">Signal</keyword>
<dbReference type="EMBL" id="JAQQXP010000001">
    <property type="protein sequence ID" value="MDC8830024.1"/>
    <property type="molecule type" value="Genomic_DNA"/>
</dbReference>